<dbReference type="SUPFAM" id="SSF81301">
    <property type="entry name" value="Nucleotidyltransferase"/>
    <property type="match status" value="1"/>
</dbReference>
<evidence type="ECO:0000259" key="5">
    <source>
        <dbReference type="Pfam" id="PF01743"/>
    </source>
</evidence>
<comment type="similarity">
    <text evidence="1 4">Belongs to the tRNA nucleotidyltransferase/poly(A) polymerase family.</text>
</comment>
<keyword evidence="3 4" id="KW-0694">RNA-binding</keyword>
<reference evidence="6 7" key="1">
    <citation type="journal article" date="2012" name="New Phytol.">
        <title>Insight into trade-off between wood decay and parasitism from the genome of a fungal forest pathogen.</title>
        <authorList>
            <person name="Olson A."/>
            <person name="Aerts A."/>
            <person name="Asiegbu F."/>
            <person name="Belbahri L."/>
            <person name="Bouzid O."/>
            <person name="Broberg A."/>
            <person name="Canback B."/>
            <person name="Coutinho P.M."/>
            <person name="Cullen D."/>
            <person name="Dalman K."/>
            <person name="Deflorio G."/>
            <person name="van Diepen L.T."/>
            <person name="Dunand C."/>
            <person name="Duplessis S."/>
            <person name="Durling M."/>
            <person name="Gonthier P."/>
            <person name="Grimwood J."/>
            <person name="Fossdal C.G."/>
            <person name="Hansson D."/>
            <person name="Henrissat B."/>
            <person name="Hietala A."/>
            <person name="Himmelstrand K."/>
            <person name="Hoffmeister D."/>
            <person name="Hogberg N."/>
            <person name="James T.Y."/>
            <person name="Karlsson M."/>
            <person name="Kohler A."/>
            <person name="Kues U."/>
            <person name="Lee Y.H."/>
            <person name="Lin Y.C."/>
            <person name="Lind M."/>
            <person name="Lindquist E."/>
            <person name="Lombard V."/>
            <person name="Lucas S."/>
            <person name="Lunden K."/>
            <person name="Morin E."/>
            <person name="Murat C."/>
            <person name="Park J."/>
            <person name="Raffaello T."/>
            <person name="Rouze P."/>
            <person name="Salamov A."/>
            <person name="Schmutz J."/>
            <person name="Solheim H."/>
            <person name="Stahlberg J."/>
            <person name="Velez H."/>
            <person name="de Vries R.P."/>
            <person name="Wiebenga A."/>
            <person name="Woodward S."/>
            <person name="Yakovlev I."/>
            <person name="Garbelotto M."/>
            <person name="Martin F."/>
            <person name="Grigoriev I.V."/>
            <person name="Stenlid J."/>
        </authorList>
    </citation>
    <scope>NUCLEOTIDE SEQUENCE [LARGE SCALE GENOMIC DNA]</scope>
    <source>
        <strain evidence="6 7">TC 32-1</strain>
    </source>
</reference>
<dbReference type="STRING" id="747525.W4KPP3"/>
<keyword evidence="2 4" id="KW-0808">Transferase</keyword>
<dbReference type="RefSeq" id="XP_009541558.1">
    <property type="nucleotide sequence ID" value="XM_009543263.1"/>
</dbReference>
<evidence type="ECO:0000313" key="7">
    <source>
        <dbReference type="Proteomes" id="UP000030671"/>
    </source>
</evidence>
<dbReference type="PANTHER" id="PTHR13734">
    <property type="entry name" value="TRNA-NUCLEOTIDYLTRANSFERASE"/>
    <property type="match status" value="1"/>
</dbReference>
<dbReference type="OrthoDB" id="445712at2759"/>
<dbReference type="GO" id="GO:0003723">
    <property type="term" value="F:RNA binding"/>
    <property type="evidence" value="ECO:0007669"/>
    <property type="project" value="UniProtKB-KW"/>
</dbReference>
<name>W4KPP3_HETIT</name>
<dbReference type="InterPro" id="IPR043519">
    <property type="entry name" value="NT_sf"/>
</dbReference>
<dbReference type="Proteomes" id="UP000030671">
    <property type="component" value="Unassembled WGS sequence"/>
</dbReference>
<dbReference type="GO" id="GO:0052929">
    <property type="term" value="F:ATP:3'-cytidine-cytidine-tRNA adenylyltransferase activity"/>
    <property type="evidence" value="ECO:0007669"/>
    <property type="project" value="TreeGrafter"/>
</dbReference>
<protein>
    <recommendedName>
        <fullName evidence="5">Poly A polymerase head domain-containing protein</fullName>
    </recommendedName>
</protein>
<accession>W4KPP3</accession>
<dbReference type="InterPro" id="IPR002646">
    <property type="entry name" value="PolA_pol_head_dom"/>
</dbReference>
<evidence type="ECO:0000256" key="2">
    <source>
        <dbReference type="ARBA" id="ARBA00022679"/>
    </source>
</evidence>
<evidence type="ECO:0000256" key="3">
    <source>
        <dbReference type="ARBA" id="ARBA00022884"/>
    </source>
</evidence>
<dbReference type="eggNOG" id="KOG2159">
    <property type="taxonomic scope" value="Eukaryota"/>
</dbReference>
<proteinExistence type="inferred from homology"/>
<dbReference type="InParanoid" id="W4KPP3"/>
<dbReference type="KEGG" id="hir:HETIRDRAFT_154079"/>
<dbReference type="GO" id="GO:0001680">
    <property type="term" value="P:tRNA 3'-terminal CCA addition"/>
    <property type="evidence" value="ECO:0007669"/>
    <property type="project" value="UniProtKB-ARBA"/>
</dbReference>
<dbReference type="PANTHER" id="PTHR13734:SF5">
    <property type="entry name" value="CCA TRNA NUCLEOTIDYLTRANSFERASE, MITOCHONDRIAL"/>
    <property type="match status" value="1"/>
</dbReference>
<gene>
    <name evidence="6" type="ORF">HETIRDRAFT_154079</name>
</gene>
<dbReference type="HOGENOM" id="CLU_019592_2_1_1"/>
<dbReference type="SUPFAM" id="SSF81891">
    <property type="entry name" value="Poly A polymerase C-terminal region-like"/>
    <property type="match status" value="1"/>
</dbReference>
<evidence type="ECO:0000256" key="1">
    <source>
        <dbReference type="ARBA" id="ARBA00007265"/>
    </source>
</evidence>
<dbReference type="GO" id="GO:0052927">
    <property type="term" value="F:CC tRNA cytidylyltransferase activity"/>
    <property type="evidence" value="ECO:0007669"/>
    <property type="project" value="TreeGrafter"/>
</dbReference>
<dbReference type="Pfam" id="PF01743">
    <property type="entry name" value="PolyA_pol"/>
    <property type="match status" value="1"/>
</dbReference>
<dbReference type="Gene3D" id="1.10.3090.10">
    <property type="entry name" value="cca-adding enzyme, domain 2"/>
    <property type="match status" value="1"/>
</dbReference>
<evidence type="ECO:0000256" key="4">
    <source>
        <dbReference type="RuleBase" id="RU003953"/>
    </source>
</evidence>
<dbReference type="AlphaFoldDB" id="W4KPP3"/>
<dbReference type="GeneID" id="20667470"/>
<feature type="domain" description="Poly A polymerase head" evidence="5">
    <location>
        <begin position="33"/>
        <end position="169"/>
    </location>
</feature>
<keyword evidence="7" id="KW-1185">Reference proteome</keyword>
<dbReference type="EMBL" id="KI925454">
    <property type="protein sequence ID" value="ETW87689.1"/>
    <property type="molecule type" value="Genomic_DNA"/>
</dbReference>
<evidence type="ECO:0000313" key="6">
    <source>
        <dbReference type="EMBL" id="ETW87689.1"/>
    </source>
</evidence>
<dbReference type="Gene3D" id="3.30.460.10">
    <property type="entry name" value="Beta Polymerase, domain 2"/>
    <property type="match status" value="1"/>
</dbReference>
<dbReference type="FunCoup" id="W4KPP3">
    <property type="interactions" value="524"/>
</dbReference>
<sequence>MEIRLTEVEEQICTLLDECTKNLARQKDITTSCRIAGGWLLGSQSNDIDIALTDMMGYPFALEFNEFANETEHIMVKAVSKVKGNPGQSKHLETAKTSVLGVELDFVNLRDEEYAEGSRIPTSVTYGTPLQDALRRDITINSLFYNVHTRAVEDHCGKGLEDLKNGIIRTPLPPKQTFLDDPLRVLRCIRFASRFGFEMVPELEDSARDPEIQKALSQKITRERVGEEIDKMMSGRDPLRSIQFIDSLSLFSTVFYIPPTLVSTLSSSPRPSYTSVAAAAILQGFLNPKAAAFDHPPLHSLLTSRLSGSSSASTIPRLYLACALTPYTGILYEDGKKRERPAVEAAIREGLKIGTKNHYLDGIPALFIAAERLRSPIVGSDKFKTPSERVAIGRILRETSVHNSLMDSHWTSSLLFSLVQELVPLYAPGEDGFNGAPCHLIARLVLIIGSTVREAAECIRVYNNFVVRVEELGLDKMVDMKPIIDGRAVVEVLGAKKAGQWTGKVLSTVIDWQLEHPNGTKEQCAEWLKGEHASGRVSIVDDPSTTLRRRMIGAMNSIIGIRSGAEWRNCREVVEAYNVSGLDFGITSDGDSGKIQSRGNMARRMEGDGKRGAESWPEFGDTWTKQAIQKH</sequence>
<organism evidence="6 7">
    <name type="scientific">Heterobasidion irregulare (strain TC 32-1)</name>
    <dbReference type="NCBI Taxonomy" id="747525"/>
    <lineage>
        <taxon>Eukaryota</taxon>
        <taxon>Fungi</taxon>
        <taxon>Dikarya</taxon>
        <taxon>Basidiomycota</taxon>
        <taxon>Agaricomycotina</taxon>
        <taxon>Agaricomycetes</taxon>
        <taxon>Russulales</taxon>
        <taxon>Bondarzewiaceae</taxon>
        <taxon>Heterobasidion</taxon>
        <taxon>Heterobasidion annosum species complex</taxon>
    </lineage>
</organism>